<feature type="binding site" evidence="9">
    <location>
        <position position="372"/>
    </location>
    <ligand>
        <name>L-aspartate</name>
        <dbReference type="ChEBI" id="CHEBI:29991"/>
    </ligand>
</feature>
<feature type="transmembrane region" description="Helical" evidence="10">
    <location>
        <begin position="89"/>
        <end position="108"/>
    </location>
</feature>
<dbReference type="Gene3D" id="3.40.50.620">
    <property type="entry name" value="HUPs"/>
    <property type="match status" value="1"/>
</dbReference>
<evidence type="ECO:0000256" key="10">
    <source>
        <dbReference type="SAM" id="Phobius"/>
    </source>
</evidence>
<dbReference type="NCBIfam" id="NF001770">
    <property type="entry name" value="PRK00509.1"/>
    <property type="match status" value="1"/>
</dbReference>
<evidence type="ECO:0000256" key="8">
    <source>
        <dbReference type="ARBA" id="ARBA00022840"/>
    </source>
</evidence>
<dbReference type="InterPro" id="IPR001518">
    <property type="entry name" value="Arginosuc_synth"/>
</dbReference>
<comment type="subcellular location">
    <subcellularLocation>
        <location evidence="9">Cytoplasm</location>
    </subcellularLocation>
</comment>
<keyword evidence="10" id="KW-1133">Transmembrane helix</keyword>
<feature type="binding site" evidence="9">
    <location>
        <position position="372"/>
    </location>
    <ligand>
        <name>L-citrulline</name>
        <dbReference type="ChEBI" id="CHEBI:57743"/>
    </ligand>
</feature>
<dbReference type="Gene3D" id="1.20.5.470">
    <property type="entry name" value="Single helix bin"/>
    <property type="match status" value="1"/>
</dbReference>
<dbReference type="InterPro" id="IPR023434">
    <property type="entry name" value="Arginosuc_synth_type_1_subfam"/>
</dbReference>
<dbReference type="Pfam" id="PF00764">
    <property type="entry name" value="Arginosuc_synth"/>
    <property type="match status" value="1"/>
</dbReference>
<dbReference type="NCBIfam" id="TIGR00032">
    <property type="entry name" value="argG"/>
    <property type="match status" value="1"/>
</dbReference>
<feature type="domain" description="Phosphatidic acid phosphatase type 2/haloperoxidase" evidence="12">
    <location>
        <begin position="95"/>
        <end position="217"/>
    </location>
</feature>
<comment type="catalytic activity">
    <reaction evidence="9">
        <text>L-citrulline + L-aspartate + ATP = 2-(N(omega)-L-arginino)succinate + AMP + diphosphate + H(+)</text>
        <dbReference type="Rhea" id="RHEA:10932"/>
        <dbReference type="ChEBI" id="CHEBI:15378"/>
        <dbReference type="ChEBI" id="CHEBI:29991"/>
        <dbReference type="ChEBI" id="CHEBI:30616"/>
        <dbReference type="ChEBI" id="CHEBI:33019"/>
        <dbReference type="ChEBI" id="CHEBI:57472"/>
        <dbReference type="ChEBI" id="CHEBI:57743"/>
        <dbReference type="ChEBI" id="CHEBI:456215"/>
        <dbReference type="EC" id="6.3.4.5"/>
    </reaction>
</comment>
<dbReference type="InterPro" id="IPR024074">
    <property type="entry name" value="AS_cat/multimer_dom_body"/>
</dbReference>
<evidence type="ECO:0000259" key="12">
    <source>
        <dbReference type="Pfam" id="PF01569"/>
    </source>
</evidence>
<feature type="binding site" evidence="9">
    <location>
        <position position="283"/>
    </location>
    <ligand>
        <name>ATP</name>
        <dbReference type="ChEBI" id="CHEBI:30616"/>
    </ligand>
</feature>
<dbReference type="Pfam" id="PF01569">
    <property type="entry name" value="PAP2"/>
    <property type="match status" value="1"/>
</dbReference>
<accession>A0A182D0B5</accession>
<feature type="binding site" evidence="9">
    <location>
        <position position="524"/>
    </location>
    <ligand>
        <name>L-citrulline</name>
        <dbReference type="ChEBI" id="CHEBI:57743"/>
    </ligand>
</feature>
<evidence type="ECO:0000256" key="6">
    <source>
        <dbReference type="ARBA" id="ARBA00022605"/>
    </source>
</evidence>
<dbReference type="PANTHER" id="PTHR11587:SF2">
    <property type="entry name" value="ARGININOSUCCINATE SYNTHASE"/>
    <property type="match status" value="1"/>
</dbReference>
<dbReference type="PATRIC" id="fig|1079.6.peg.3476"/>
<dbReference type="EC" id="6.3.4.5" evidence="3 9"/>
<evidence type="ECO:0000313" key="14">
    <source>
        <dbReference type="EMBL" id="BAR98946.1"/>
    </source>
</evidence>
<dbReference type="FunFam" id="3.90.1260.10:FF:000007">
    <property type="entry name" value="Argininosuccinate synthase"/>
    <property type="match status" value="1"/>
</dbReference>
<dbReference type="GO" id="GO:0006526">
    <property type="term" value="P:L-arginine biosynthetic process"/>
    <property type="evidence" value="ECO:0007669"/>
    <property type="project" value="UniProtKB-UniRule"/>
</dbReference>
<keyword evidence="10" id="KW-0472">Membrane</keyword>
<dbReference type="PANTHER" id="PTHR11587">
    <property type="entry name" value="ARGININOSUCCINATE SYNTHASE"/>
    <property type="match status" value="1"/>
</dbReference>
<evidence type="ECO:0000256" key="2">
    <source>
        <dbReference type="ARBA" id="ARBA00011881"/>
    </source>
</evidence>
<keyword evidence="10" id="KW-0812">Transmembrane</keyword>
<keyword evidence="7 9" id="KW-0547">Nucleotide-binding</keyword>
<feature type="binding site" evidence="9">
    <location>
        <position position="368"/>
    </location>
    <ligand>
        <name>L-aspartate</name>
        <dbReference type="ChEBI" id="CHEBI:29991"/>
    </ligand>
</feature>
<keyword evidence="6 9" id="KW-0028">Amino-acid biosynthesis</keyword>
<dbReference type="UniPathway" id="UPA00068">
    <property type="reaction ID" value="UER00113"/>
</dbReference>
<dbReference type="SUPFAM" id="SSF69864">
    <property type="entry name" value="Argininosuccinate synthetase, C-terminal domain"/>
    <property type="match status" value="1"/>
</dbReference>
<dbReference type="EMBL" id="AP014854">
    <property type="protein sequence ID" value="BAR98946.1"/>
    <property type="molecule type" value="Genomic_DNA"/>
</dbReference>
<keyword evidence="9" id="KW-0963">Cytoplasm</keyword>
<dbReference type="GO" id="GO:0004055">
    <property type="term" value="F:argininosuccinate synthase activity"/>
    <property type="evidence" value="ECO:0007669"/>
    <property type="project" value="UniProtKB-UniRule"/>
</dbReference>
<evidence type="ECO:0000256" key="9">
    <source>
        <dbReference type="HAMAP-Rule" id="MF_00005"/>
    </source>
</evidence>
<keyword evidence="8 9" id="KW-0067">ATP-binding</keyword>
<dbReference type="SUPFAM" id="SSF52402">
    <property type="entry name" value="Adenine nucleotide alpha hydrolases-like"/>
    <property type="match status" value="1"/>
</dbReference>
<feature type="transmembrane region" description="Helical" evidence="10">
    <location>
        <begin position="60"/>
        <end position="77"/>
    </location>
</feature>
<evidence type="ECO:0000256" key="1">
    <source>
        <dbReference type="ARBA" id="ARBA00004967"/>
    </source>
</evidence>
<feature type="binding site" evidence="9">
    <location>
        <position position="336"/>
    </location>
    <ligand>
        <name>L-citrulline</name>
        <dbReference type="ChEBI" id="CHEBI:57743"/>
    </ligand>
</feature>
<dbReference type="InterPro" id="IPR018223">
    <property type="entry name" value="Arginosuc_synth_CS"/>
</dbReference>
<dbReference type="HAMAP" id="MF_00005">
    <property type="entry name" value="Arg_succ_synth_type1"/>
    <property type="match status" value="1"/>
</dbReference>
<feature type="binding site" evidence="9">
    <location>
        <position position="436"/>
    </location>
    <ligand>
        <name>L-citrulline</name>
        <dbReference type="ChEBI" id="CHEBI:57743"/>
    </ligand>
</feature>
<evidence type="ECO:0000256" key="7">
    <source>
        <dbReference type="ARBA" id="ARBA00022741"/>
    </source>
</evidence>
<dbReference type="GO" id="GO:0000053">
    <property type="term" value="P:argininosuccinate metabolic process"/>
    <property type="evidence" value="ECO:0007669"/>
    <property type="project" value="TreeGrafter"/>
</dbReference>
<dbReference type="InterPro" id="IPR048267">
    <property type="entry name" value="Arginosuc_syn_N"/>
</dbReference>
<dbReference type="CDD" id="cd01999">
    <property type="entry name" value="ASS"/>
    <property type="match status" value="1"/>
</dbReference>
<dbReference type="KEGG" id="bvr:BVIR_3310"/>
<evidence type="ECO:0000259" key="11">
    <source>
        <dbReference type="Pfam" id="PF00764"/>
    </source>
</evidence>
<feature type="binding site" evidence="9">
    <location>
        <position position="376"/>
    </location>
    <ligand>
        <name>L-citrulline</name>
        <dbReference type="ChEBI" id="CHEBI:57743"/>
    </ligand>
</feature>
<dbReference type="AlphaFoldDB" id="A0A182D0B5"/>
<dbReference type="OrthoDB" id="9801641at2"/>
<feature type="binding site" evidence="9">
    <location>
        <position position="512"/>
    </location>
    <ligand>
        <name>L-citrulline</name>
        <dbReference type="ChEBI" id="CHEBI:57743"/>
    </ligand>
</feature>
<dbReference type="GO" id="GO:0005737">
    <property type="term" value="C:cytoplasm"/>
    <property type="evidence" value="ECO:0007669"/>
    <property type="project" value="UniProtKB-SubCell"/>
</dbReference>
<feature type="binding site" evidence="9">
    <location>
        <position position="373"/>
    </location>
    <ligand>
        <name>L-aspartate</name>
        <dbReference type="ChEBI" id="CHEBI:29991"/>
    </ligand>
</feature>
<proteinExistence type="inferred from homology"/>
<evidence type="ECO:0000259" key="13">
    <source>
        <dbReference type="Pfam" id="PF20979"/>
    </source>
</evidence>
<comment type="pathway">
    <text evidence="1 9">Amino-acid biosynthesis; L-arginine biosynthesis; L-arginine from L-ornithine and carbamoyl phosphate: step 2/3.</text>
</comment>
<evidence type="ECO:0000256" key="4">
    <source>
        <dbReference type="ARBA" id="ARBA00022571"/>
    </source>
</evidence>
<evidence type="ECO:0000256" key="5">
    <source>
        <dbReference type="ARBA" id="ARBA00022598"/>
    </source>
</evidence>
<feature type="binding site" evidence="9">
    <location>
        <begin position="256"/>
        <end position="264"/>
    </location>
    <ligand>
        <name>ATP</name>
        <dbReference type="ChEBI" id="CHEBI:30616"/>
    </ligand>
</feature>
<feature type="binding site" evidence="9">
    <location>
        <position position="427"/>
    </location>
    <ligand>
        <name>L-citrulline</name>
        <dbReference type="ChEBI" id="CHEBI:57743"/>
    </ligand>
</feature>
<feature type="binding site" evidence="9">
    <location>
        <position position="366"/>
    </location>
    <ligand>
        <name>ATP</name>
        <dbReference type="ChEBI" id="CHEBI:30616"/>
    </ligand>
</feature>
<dbReference type="FunFam" id="3.40.50.620:FF:000019">
    <property type="entry name" value="Argininosuccinate synthase"/>
    <property type="match status" value="1"/>
</dbReference>
<dbReference type="GO" id="GO:0005524">
    <property type="term" value="F:ATP binding"/>
    <property type="evidence" value="ECO:0007669"/>
    <property type="project" value="UniProtKB-UniRule"/>
</dbReference>
<dbReference type="PROSITE" id="PS00565">
    <property type="entry name" value="ARGININOSUCCIN_SYN_2"/>
    <property type="match status" value="1"/>
</dbReference>
<dbReference type="InterPro" id="IPR014729">
    <property type="entry name" value="Rossmann-like_a/b/a_fold"/>
</dbReference>
<keyword evidence="4 9" id="KW-0055">Arginine biosynthesis</keyword>
<dbReference type="SUPFAM" id="SSF48317">
    <property type="entry name" value="Acid phosphatase/Vanadium-dependent haloperoxidase"/>
    <property type="match status" value="1"/>
</dbReference>
<dbReference type="Gene3D" id="3.90.1260.10">
    <property type="entry name" value="Argininosuccinate synthetase, chain A, domain 2"/>
    <property type="match status" value="1"/>
</dbReference>
<dbReference type="InterPro" id="IPR048268">
    <property type="entry name" value="Arginosuc_syn_C"/>
</dbReference>
<name>A0A182D0B5_BLAVI</name>
<dbReference type="Pfam" id="PF20979">
    <property type="entry name" value="Arginosuc_syn_C"/>
    <property type="match status" value="1"/>
</dbReference>
<feature type="domain" description="Arginosuccinate synthase-like N-terminal" evidence="11">
    <location>
        <begin position="252"/>
        <end position="415"/>
    </location>
</feature>
<sequence length="654" mass="72309">MLTRTRLSLLLGAALAAVAVLGVWPELDFAISAAMYDPVSGRFPAADDPALKVVREALRFLPHLMFWPALLLLALALVRPTLRLPRRALIFVVATFALGPGLIVNGVVKNAWDRPRPRDVAAFGGTQPFQPWWQPGKGWFDNRSFVSGEASSSAWTLAPAALAPPPWRAIAIAAAATYAAATSALRVVFGAHFLSDVVLGALVSLVLVRLGYRWYRRDDRQGGEAWQRGRALIHRADPTIRSADMPKGDVKKVVLAYSGGLDTSIILKWLQTTYACEVVTFTADLGQGEELEPARKKAELLGIKPENIFIEDLREEFVRDYVFPMFRANAQYEGLYLLGTSIARPLIAKRQIEIARKVGADAVCHGATGKGNDQVRFELAYYALEPNIKIIAPWREWDLTSRTRLIEFAEQNQIPIAKDKRGEAPFSVDANLLHTSSEGKVLEDPAVEVPDYVFSRTLSPEQAPDTPTYVTIGFEKGDAVSVDGVQLTPAALLTKLNELGRANGIGRLDLVENRFVGMKSRGMYETPGGTILLLAHRGIESVTLDRGAAHLKDELMPRYAELIYNGFWFAPEREMLQALIDKSQEFVTGWVRLKLYKGGVHIVGRDSPYSLYDQELVTFEEGAVAYDHRDAAGFIRLNALRLRTYGARTRKLGG</sequence>
<feature type="binding site" evidence="9">
    <location>
        <position position="341"/>
    </location>
    <ligand>
        <name>L-citrulline</name>
        <dbReference type="ChEBI" id="CHEBI:57743"/>
    </ligand>
</feature>
<dbReference type="GO" id="GO:0000050">
    <property type="term" value="P:urea cycle"/>
    <property type="evidence" value="ECO:0007669"/>
    <property type="project" value="TreeGrafter"/>
</dbReference>
<organism evidence="14">
    <name type="scientific">Blastochloris viridis</name>
    <name type="common">Rhodopseudomonas viridis</name>
    <dbReference type="NCBI Taxonomy" id="1079"/>
    <lineage>
        <taxon>Bacteria</taxon>
        <taxon>Pseudomonadati</taxon>
        <taxon>Pseudomonadota</taxon>
        <taxon>Alphaproteobacteria</taxon>
        <taxon>Hyphomicrobiales</taxon>
        <taxon>Blastochloridaceae</taxon>
        <taxon>Blastochloris</taxon>
    </lineage>
</organism>
<feature type="domain" description="Arginosuccinate synthase C-terminal" evidence="13">
    <location>
        <begin position="426"/>
        <end position="645"/>
    </location>
</feature>
<dbReference type="Gene3D" id="1.20.144.10">
    <property type="entry name" value="Phosphatidic acid phosphatase type 2/haloperoxidase"/>
    <property type="match status" value="1"/>
</dbReference>
<evidence type="ECO:0000256" key="3">
    <source>
        <dbReference type="ARBA" id="ARBA00012286"/>
    </source>
</evidence>
<keyword evidence="5 9" id="KW-0436">Ligase</keyword>
<dbReference type="InterPro" id="IPR000326">
    <property type="entry name" value="PAP2/HPO"/>
</dbReference>
<comment type="similarity">
    <text evidence="9">Belongs to the argininosuccinate synthase family. Type 1 subfamily.</text>
</comment>
<dbReference type="PROSITE" id="PS00564">
    <property type="entry name" value="ARGININOSUCCIN_SYN_1"/>
    <property type="match status" value="1"/>
</dbReference>
<reference evidence="14" key="1">
    <citation type="journal article" date="2015" name="Genome Announc.">
        <title>Complete Genome Sequence of the Bacteriochlorophyll b-Producing Photosynthetic Bacterium Blastochloris viridis.</title>
        <authorList>
            <person name="Tsukatani Y."/>
            <person name="Hirose Y."/>
            <person name="Harada J."/>
            <person name="Misawa N."/>
            <person name="Mori K."/>
            <person name="Inoue K."/>
            <person name="Tamiaki H."/>
        </authorList>
    </citation>
    <scope>NUCLEOTIDE SEQUENCE [LARGE SCALE GENOMIC DNA]</scope>
    <source>
        <strain evidence="14">DSM 133</strain>
    </source>
</reference>
<comment type="subunit">
    <text evidence="2 9">Homotetramer.</text>
</comment>
<protein>
    <recommendedName>
        <fullName evidence="3 9">Argininosuccinate synthase</fullName>
        <ecNumber evidence="3 9">6.3.4.5</ecNumber>
    </recommendedName>
    <alternativeName>
        <fullName evidence="9">Citrulline--aspartate ligase</fullName>
    </alternativeName>
</protein>
<gene>
    <name evidence="9" type="primary">argG</name>
    <name evidence="14" type="ORF">BV133_1353</name>
</gene>
<dbReference type="InterPro" id="IPR036938">
    <property type="entry name" value="PAP2/HPO_sf"/>
</dbReference>